<dbReference type="PATRIC" id="fig|1434109.4.peg.4617"/>
<dbReference type="GeneID" id="24825206"/>
<protein>
    <submittedName>
        <fullName evidence="2">Uncharacterized protein</fullName>
    </submittedName>
</protein>
<evidence type="ECO:0000256" key="1">
    <source>
        <dbReference type="SAM" id="MobiDB-lite"/>
    </source>
</evidence>
<proteinExistence type="predicted"/>
<organism evidence="2 3">
    <name type="scientific">Methanosarcina barkeri str. Wiesmoor</name>
    <dbReference type="NCBI Taxonomy" id="1434109"/>
    <lineage>
        <taxon>Archaea</taxon>
        <taxon>Methanobacteriati</taxon>
        <taxon>Methanobacteriota</taxon>
        <taxon>Stenosarchaea group</taxon>
        <taxon>Methanomicrobia</taxon>
        <taxon>Methanosarcinales</taxon>
        <taxon>Methanosarcinaceae</taxon>
        <taxon>Methanosarcina</taxon>
    </lineage>
</organism>
<dbReference type="EMBL" id="CP009526">
    <property type="protein sequence ID" value="AKB52824.1"/>
    <property type="molecule type" value="Genomic_DNA"/>
</dbReference>
<dbReference type="KEGG" id="mbw:MSBRW_3571"/>
<name>A0A0E3QR36_METBA</name>
<dbReference type="HOGENOM" id="CLU_153626_0_0_2"/>
<accession>A0A0E3QR36</accession>
<sequence>MQKEGEFESNPEVIYLSEDSKTKNEDERPKKESEEFGVEAKAAVDSRIYERPFYFLGIPFVIVFGGIGSKYESIFSIEYEGKTVVVLYHGLCLVSATDKLLIHGKWYKGKKLGIKGNVIIANRVEDLSSGLVFSRE</sequence>
<gene>
    <name evidence="2" type="ORF">MSBRW_3571</name>
</gene>
<dbReference type="RefSeq" id="WP_011306168.1">
    <property type="nucleotide sequence ID" value="NZ_CP009526.1"/>
</dbReference>
<reference evidence="2 3" key="1">
    <citation type="submission" date="2014-07" db="EMBL/GenBank/DDBJ databases">
        <title>Methanogenic archaea and the global carbon cycle.</title>
        <authorList>
            <person name="Henriksen J.R."/>
            <person name="Luke J."/>
            <person name="Reinhart S."/>
            <person name="Benedict M.N."/>
            <person name="Youngblut N.D."/>
            <person name="Metcalf M.E."/>
            <person name="Whitaker R.J."/>
            <person name="Metcalf W.W."/>
        </authorList>
    </citation>
    <scope>NUCLEOTIDE SEQUENCE [LARGE SCALE GENOMIC DNA]</scope>
    <source>
        <strain evidence="2 3">Wiesmoor</strain>
    </source>
</reference>
<dbReference type="AlphaFoldDB" id="A0A0E3QR36"/>
<evidence type="ECO:0000313" key="2">
    <source>
        <dbReference type="EMBL" id="AKB52824.1"/>
    </source>
</evidence>
<feature type="region of interest" description="Disordered" evidence="1">
    <location>
        <begin position="1"/>
        <end position="34"/>
    </location>
</feature>
<dbReference type="Proteomes" id="UP000033038">
    <property type="component" value="Chromosome"/>
</dbReference>
<feature type="compositionally biased region" description="Basic and acidic residues" evidence="1">
    <location>
        <begin position="18"/>
        <end position="34"/>
    </location>
</feature>
<evidence type="ECO:0000313" key="3">
    <source>
        <dbReference type="Proteomes" id="UP000033038"/>
    </source>
</evidence>